<dbReference type="AlphaFoldDB" id="D2U1B0"/>
<protein>
    <submittedName>
        <fullName evidence="1">Uncharacterized protein</fullName>
    </submittedName>
</protein>
<dbReference type="EMBL" id="FN545235">
    <property type="protein sequence ID" value="CBA74486.1"/>
    <property type="molecule type" value="Genomic_DNA"/>
</dbReference>
<organism evidence="1">
    <name type="scientific">Arsenophonus nasoniae</name>
    <name type="common">son-killer infecting Nasonia vitripennis</name>
    <dbReference type="NCBI Taxonomy" id="638"/>
    <lineage>
        <taxon>Bacteria</taxon>
        <taxon>Pseudomonadati</taxon>
        <taxon>Pseudomonadota</taxon>
        <taxon>Gammaproteobacteria</taxon>
        <taxon>Enterobacterales</taxon>
        <taxon>Morganellaceae</taxon>
        <taxon>Arsenophonus</taxon>
    </lineage>
</organism>
<evidence type="ECO:0000313" key="1">
    <source>
        <dbReference type="EMBL" id="CBA74486.1"/>
    </source>
</evidence>
<name>D2U1B0_9GAMM</name>
<accession>D2U1B0</accession>
<sequence length="72" mass="8006">MVIWGLCTPVSAYSGWKVPTKVGSTPLRINNLRSYQQITGATSLPSVSQTFFADTKMLRNFHSRKLAVEGNF</sequence>
<proteinExistence type="predicted"/>
<reference evidence="1" key="1">
    <citation type="journal article" date="2010" name="Insect Mol. Biol.">
        <title>The draft genome sequence of Arsenophonus nasoniae, son-killer bacterium of Nasonia vitripennis, reveals genes associated with virulence and symbiosis.</title>
        <authorList>
            <person name="Wilkes T."/>
            <person name="Darby A.C."/>
            <person name="Choi J."/>
            <person name="Colborne J.K."/>
            <person name="Werren J.H."/>
            <person name="Hurst G.D.D."/>
        </authorList>
    </citation>
    <scope>NUCLEOTIDE SEQUENCE</scope>
</reference>
<gene>
    <name evidence="1" type="ORF">ARN_23260</name>
</gene>